<dbReference type="InterPro" id="IPR036424">
    <property type="entry name" value="UPP_synth-like_sf"/>
</dbReference>
<dbReference type="PANTHER" id="PTHR10291:SF0">
    <property type="entry name" value="DEHYDRODOLICHYL DIPHOSPHATE SYNTHASE 2"/>
    <property type="match status" value="1"/>
</dbReference>
<dbReference type="Proteomes" id="UP000324288">
    <property type="component" value="Chromosome"/>
</dbReference>
<evidence type="ECO:0000313" key="5">
    <source>
        <dbReference type="Proteomes" id="UP000324288"/>
    </source>
</evidence>
<feature type="binding site" evidence="3">
    <location>
        <begin position="273"/>
        <end position="275"/>
    </location>
    <ligand>
        <name>substrate</name>
    </ligand>
</feature>
<feature type="binding site" evidence="3">
    <location>
        <position position="150"/>
    </location>
    <ligand>
        <name>substrate</name>
    </ligand>
</feature>
<evidence type="ECO:0000256" key="1">
    <source>
        <dbReference type="ARBA" id="ARBA00005432"/>
    </source>
</evidence>
<feature type="binding site" evidence="3">
    <location>
        <position position="116"/>
    </location>
    <ligand>
        <name>substrate</name>
    </ligand>
</feature>
<organism evidence="4 5">
    <name type="scientific">Lawsonella clevelandensis</name>
    <dbReference type="NCBI Taxonomy" id="1528099"/>
    <lineage>
        <taxon>Bacteria</taxon>
        <taxon>Bacillati</taxon>
        <taxon>Actinomycetota</taxon>
        <taxon>Actinomycetes</taxon>
        <taxon>Mycobacteriales</taxon>
        <taxon>Lawsonellaceae</taxon>
        <taxon>Lawsonella</taxon>
    </lineage>
</organism>
<feature type="binding site" evidence="3">
    <location>
        <begin position="100"/>
        <end position="103"/>
    </location>
    <ligand>
        <name>substrate</name>
    </ligand>
</feature>
<feature type="binding site" evidence="3">
    <location>
        <position position="148"/>
    </location>
    <ligand>
        <name>substrate</name>
    </ligand>
</feature>
<reference evidence="4 5" key="1">
    <citation type="submission" date="2019-04" db="EMBL/GenBank/DDBJ databases">
        <authorList>
            <person name="Seth-Smith MB H."/>
            <person name="Seth-Smith H."/>
        </authorList>
    </citation>
    <scope>NUCLEOTIDE SEQUENCE [LARGE SCALE GENOMIC DNA]</scope>
    <source>
        <strain evidence="4">USB-603019</strain>
    </source>
</reference>
<dbReference type="NCBIfam" id="NF011404">
    <property type="entry name" value="PRK14829.1"/>
    <property type="match status" value="1"/>
</dbReference>
<feature type="active site" description="Proton acceptor" evidence="3">
    <location>
        <position position="147"/>
    </location>
</feature>
<feature type="binding site" evidence="3">
    <location>
        <position position="104"/>
    </location>
    <ligand>
        <name>substrate</name>
    </ligand>
</feature>
<dbReference type="SUPFAM" id="SSF64005">
    <property type="entry name" value="Undecaprenyl diphosphate synthase"/>
    <property type="match status" value="1"/>
</dbReference>
<feature type="binding site" evidence="3">
    <location>
        <begin position="144"/>
        <end position="146"/>
    </location>
    <ligand>
        <name>substrate</name>
    </ligand>
</feature>
<accession>A0A5E3ZZF8</accession>
<comment type="similarity">
    <text evidence="1 3">Belongs to the UPP synthase family.</text>
</comment>
<dbReference type="EMBL" id="LR584267">
    <property type="protein sequence ID" value="VHO01515.1"/>
    <property type="molecule type" value="Genomic_DNA"/>
</dbReference>
<evidence type="ECO:0000256" key="3">
    <source>
        <dbReference type="HAMAP-Rule" id="MF_01139"/>
    </source>
</evidence>
<dbReference type="GO" id="GO:0000287">
    <property type="term" value="F:magnesium ion binding"/>
    <property type="evidence" value="ECO:0007669"/>
    <property type="project" value="UniProtKB-UniRule"/>
</dbReference>
<evidence type="ECO:0000313" key="4">
    <source>
        <dbReference type="EMBL" id="VHO01515.1"/>
    </source>
</evidence>
<comment type="function">
    <text evidence="3">Catalyzes the condensation of isopentenyl diphosphate (IPP) with allylic pyrophosphates generating different type of terpenoids.</text>
</comment>
<dbReference type="GO" id="GO:0030145">
    <property type="term" value="F:manganese ion binding"/>
    <property type="evidence" value="ECO:0007669"/>
    <property type="project" value="TreeGrafter"/>
</dbReference>
<feature type="binding site" evidence="3">
    <location>
        <position position="99"/>
    </location>
    <ligand>
        <name>Mg(2+)</name>
        <dbReference type="ChEBI" id="CHEBI:18420"/>
    </ligand>
</feature>
<keyword evidence="3" id="KW-0460">Magnesium</keyword>
<comment type="cofactor">
    <cofactor evidence="3">
        <name>Mg(2+)</name>
        <dbReference type="ChEBI" id="CHEBI:18420"/>
    </cofactor>
    <text evidence="3">Binds 2 magnesium ions per subunit.</text>
</comment>
<dbReference type="Gene3D" id="3.40.1180.10">
    <property type="entry name" value="Decaprenyl diphosphate synthase-like"/>
    <property type="match status" value="1"/>
</dbReference>
<dbReference type="PANTHER" id="PTHR10291">
    <property type="entry name" value="DEHYDRODOLICHYL DIPHOSPHATE SYNTHASE FAMILY MEMBER"/>
    <property type="match status" value="1"/>
</dbReference>
<dbReference type="GO" id="GO:0008834">
    <property type="term" value="F:ditrans,polycis-undecaprenyl-diphosphate synthase [(2E,6E)-farnesyl-diphosphate specific] activity"/>
    <property type="evidence" value="ECO:0007669"/>
    <property type="project" value="TreeGrafter"/>
</dbReference>
<dbReference type="EC" id="2.5.1.-" evidence="3"/>
<dbReference type="GO" id="GO:0033850">
    <property type="term" value="F:Z-farnesyl diphosphate synthase activity"/>
    <property type="evidence" value="ECO:0007669"/>
    <property type="project" value="TreeGrafter"/>
</dbReference>
<dbReference type="HAMAP" id="MF_01139">
    <property type="entry name" value="ISPT"/>
    <property type="match status" value="1"/>
</dbReference>
<keyword evidence="2 3" id="KW-0808">Transferase</keyword>
<sequence length="326" mass="37234">MSLWRDKLAGFFTGSETSGKRLSGTALSTAQQCSLREVEGAHTYADDVPVTEDLLPDQEIRIQTRGPQMDACFEGHDFTSAPPAIPAEFLPRHIALVMDGNGRWAQQRGMTRTEGHRRGEAVLLEACRACLEAGVPWLSAYAFSTENWTRSYEEVRFLMSFSRDVLRWQRDELNEMGVRIHWAGRRPRLWPSVIKELEIAEELTRHNDKMHLVMCVNYGGRAEITDAANRLAMAVKEGVLDPRDISEKTLSSLMYVPEMPDVDLFFRPSGEKRTSNFLLWQSAYAEMVYQDVLFPDFDRSHLWAALDEYARRDRRFGGVKTPHSGE</sequence>
<dbReference type="GO" id="GO:0016094">
    <property type="term" value="P:polyprenol biosynthetic process"/>
    <property type="evidence" value="ECO:0007669"/>
    <property type="project" value="TreeGrafter"/>
</dbReference>
<feature type="active site" evidence="3">
    <location>
        <position position="99"/>
    </location>
</feature>
<gene>
    <name evidence="4" type="ORF">LC603019_01447</name>
</gene>
<feature type="binding site" evidence="3">
    <location>
        <position position="267"/>
    </location>
    <ligand>
        <name>substrate</name>
    </ligand>
</feature>
<dbReference type="GO" id="GO:0005886">
    <property type="term" value="C:plasma membrane"/>
    <property type="evidence" value="ECO:0007669"/>
    <property type="project" value="TreeGrafter"/>
</dbReference>
<dbReference type="AlphaFoldDB" id="A0A5E3ZZF8"/>
<dbReference type="PROSITE" id="PS01066">
    <property type="entry name" value="UPP_SYNTHASE"/>
    <property type="match status" value="1"/>
</dbReference>
<dbReference type="CDD" id="cd00475">
    <property type="entry name" value="Cis_IPPS"/>
    <property type="match status" value="1"/>
</dbReference>
<dbReference type="GO" id="GO:0005829">
    <property type="term" value="C:cytosol"/>
    <property type="evidence" value="ECO:0007669"/>
    <property type="project" value="TreeGrafter"/>
</dbReference>
<dbReference type="Pfam" id="PF01255">
    <property type="entry name" value="Prenyltransf"/>
    <property type="match status" value="1"/>
</dbReference>
<dbReference type="InterPro" id="IPR018520">
    <property type="entry name" value="UPP_synth-like_CS"/>
</dbReference>
<comment type="subunit">
    <text evidence="3">Homodimer.</text>
</comment>
<name>A0A5E3ZZF8_9ACTN</name>
<keyword evidence="3" id="KW-0479">Metal-binding</keyword>
<keyword evidence="5" id="KW-1185">Reference proteome</keyword>
<proteinExistence type="inferred from homology"/>
<dbReference type="NCBIfam" id="TIGR00055">
    <property type="entry name" value="uppS"/>
    <property type="match status" value="1"/>
</dbReference>
<feature type="binding site" evidence="3">
    <location>
        <position position="112"/>
    </location>
    <ligand>
        <name>substrate</name>
    </ligand>
</feature>
<evidence type="ECO:0000256" key="2">
    <source>
        <dbReference type="ARBA" id="ARBA00022679"/>
    </source>
</evidence>
<feature type="binding site" evidence="3">
    <location>
        <position position="286"/>
    </location>
    <ligand>
        <name>Mg(2+)</name>
        <dbReference type="ChEBI" id="CHEBI:18420"/>
    </ligand>
</feature>
<dbReference type="InterPro" id="IPR001441">
    <property type="entry name" value="UPP_synth-like"/>
</dbReference>
<protein>
    <recommendedName>
        <fullName evidence="3">Isoprenyl transferase</fullName>
        <ecNumber evidence="3">2.5.1.-</ecNumber>
    </recommendedName>
</protein>